<dbReference type="EMBL" id="ML769428">
    <property type="protein sequence ID" value="KAE9403106.1"/>
    <property type="molecule type" value="Genomic_DNA"/>
</dbReference>
<feature type="region of interest" description="Disordered" evidence="1">
    <location>
        <begin position="1"/>
        <end position="183"/>
    </location>
</feature>
<name>A0A6A4HXZ4_9AGAR</name>
<evidence type="ECO:0000256" key="1">
    <source>
        <dbReference type="SAM" id="MobiDB-lite"/>
    </source>
</evidence>
<dbReference type="AlphaFoldDB" id="A0A6A4HXZ4"/>
<feature type="compositionally biased region" description="Low complexity" evidence="1">
    <location>
        <begin position="1"/>
        <end position="45"/>
    </location>
</feature>
<reference evidence="2" key="1">
    <citation type="journal article" date="2019" name="Environ. Microbiol.">
        <title>Fungal ecological strategies reflected in gene transcription - a case study of two litter decomposers.</title>
        <authorList>
            <person name="Barbi F."/>
            <person name="Kohler A."/>
            <person name="Barry K."/>
            <person name="Baskaran P."/>
            <person name="Daum C."/>
            <person name="Fauchery L."/>
            <person name="Ihrmark K."/>
            <person name="Kuo A."/>
            <person name="LaButti K."/>
            <person name="Lipzen A."/>
            <person name="Morin E."/>
            <person name="Grigoriev I.V."/>
            <person name="Henrissat B."/>
            <person name="Lindahl B."/>
            <person name="Martin F."/>
        </authorList>
    </citation>
    <scope>NUCLEOTIDE SEQUENCE</scope>
    <source>
        <strain evidence="2">JB14</strain>
    </source>
</reference>
<accession>A0A6A4HXZ4</accession>
<protein>
    <submittedName>
        <fullName evidence="2">Uncharacterized protein</fullName>
    </submittedName>
</protein>
<sequence length="183" mass="19090">MPDSSKPSTSTPTLSRTSSAPSSTGGPSQRPLPSSSFLPSGSSGRIRAPSVPSSPHPQGVRRKQAPGSNESDFDTSHPAKKIKKGGGGAEHDTNPPSLLSRLGNKSSFSPMHAPAPPRRRESAPVIDPAPWGGLTIKGAARKDPDHSGTETPNRAVESSLMNRLNGGLADVHDTRRKKKRGVA</sequence>
<organism evidence="2 3">
    <name type="scientific">Gymnopus androsaceus JB14</name>
    <dbReference type="NCBI Taxonomy" id="1447944"/>
    <lineage>
        <taxon>Eukaryota</taxon>
        <taxon>Fungi</taxon>
        <taxon>Dikarya</taxon>
        <taxon>Basidiomycota</taxon>
        <taxon>Agaricomycotina</taxon>
        <taxon>Agaricomycetes</taxon>
        <taxon>Agaricomycetidae</taxon>
        <taxon>Agaricales</taxon>
        <taxon>Marasmiineae</taxon>
        <taxon>Omphalotaceae</taxon>
        <taxon>Gymnopus</taxon>
    </lineage>
</organism>
<proteinExistence type="predicted"/>
<evidence type="ECO:0000313" key="2">
    <source>
        <dbReference type="EMBL" id="KAE9403106.1"/>
    </source>
</evidence>
<dbReference type="Proteomes" id="UP000799118">
    <property type="component" value="Unassembled WGS sequence"/>
</dbReference>
<gene>
    <name evidence="2" type="ORF">BT96DRAFT_917723</name>
</gene>
<evidence type="ECO:0000313" key="3">
    <source>
        <dbReference type="Proteomes" id="UP000799118"/>
    </source>
</evidence>
<feature type="compositionally biased region" description="Basic residues" evidence="1">
    <location>
        <begin position="174"/>
        <end position="183"/>
    </location>
</feature>
<keyword evidence="3" id="KW-1185">Reference proteome</keyword>